<dbReference type="EMBL" id="JXCQ01000070">
    <property type="protein sequence ID" value="KIR19717.1"/>
    <property type="molecule type" value="Genomic_DNA"/>
</dbReference>
<dbReference type="PATRIC" id="fig|294.125.peg.4982"/>
<name>A0A0D0RJQ5_PSEFL</name>
<sequence length="151" mass="16999">MRINMLPASTAYQLGEGRPENNWLAVPAAPEEPPFADRRSARQIIKDNPGVKHLLRRMDSYPVTDLLKRRLGDWTSANPDARARARAAYNLARVINVLDNVNDRRVGNSERHDGKINGFYNAGYSTRKNSEARLLVAFAQDGYDVLQNLGH</sequence>
<protein>
    <submittedName>
        <fullName evidence="1">Uncharacterized protein</fullName>
    </submittedName>
</protein>
<evidence type="ECO:0000313" key="1">
    <source>
        <dbReference type="EMBL" id="KIR19717.1"/>
    </source>
</evidence>
<evidence type="ECO:0000313" key="2">
    <source>
        <dbReference type="Proteomes" id="UP000032210"/>
    </source>
</evidence>
<dbReference type="RefSeq" id="WP_043051052.1">
    <property type="nucleotide sequence ID" value="NZ_JXCQ01000070.1"/>
</dbReference>
<reference evidence="1 2" key="1">
    <citation type="submission" date="2015-01" db="EMBL/GenBank/DDBJ databases">
        <title>Genome sequence of the beneficial rhizobacterium Pseudomonas fluorescens 2-79.</title>
        <authorList>
            <person name="Thuermer A."/>
            <person name="Daniel R."/>
        </authorList>
    </citation>
    <scope>NUCLEOTIDE SEQUENCE [LARGE SCALE GENOMIC DNA]</scope>
    <source>
        <strain evidence="1 2">2-79</strain>
    </source>
</reference>
<dbReference type="AlphaFoldDB" id="A0A0D0RJQ5"/>
<accession>A0A0D0RJQ5</accession>
<comment type="caution">
    <text evidence="1">The sequence shown here is derived from an EMBL/GenBank/DDBJ whole genome shotgun (WGS) entry which is preliminary data.</text>
</comment>
<proteinExistence type="predicted"/>
<organism evidence="1 2">
    <name type="scientific">Pseudomonas fluorescens</name>
    <dbReference type="NCBI Taxonomy" id="294"/>
    <lineage>
        <taxon>Bacteria</taxon>
        <taxon>Pseudomonadati</taxon>
        <taxon>Pseudomonadota</taxon>
        <taxon>Gammaproteobacteria</taxon>
        <taxon>Pseudomonadales</taxon>
        <taxon>Pseudomonadaceae</taxon>
        <taxon>Pseudomonas</taxon>
    </lineage>
</organism>
<gene>
    <name evidence="1" type="ORF">PFLU3_48480</name>
</gene>
<dbReference type="Proteomes" id="UP000032210">
    <property type="component" value="Unassembled WGS sequence"/>
</dbReference>